<accession>A0ABD3H2Y0</accession>
<dbReference type="EMBL" id="JBJQOH010000006">
    <property type="protein sequence ID" value="KAL3684914.1"/>
    <property type="molecule type" value="Genomic_DNA"/>
</dbReference>
<dbReference type="AlphaFoldDB" id="A0ABD3H2Y0"/>
<evidence type="ECO:0000313" key="2">
    <source>
        <dbReference type="Proteomes" id="UP001633002"/>
    </source>
</evidence>
<reference evidence="1 2" key="1">
    <citation type="submission" date="2024-09" db="EMBL/GenBank/DDBJ databases">
        <title>Chromosome-scale assembly of Riccia sorocarpa.</title>
        <authorList>
            <person name="Paukszto L."/>
        </authorList>
    </citation>
    <scope>NUCLEOTIDE SEQUENCE [LARGE SCALE GENOMIC DNA]</scope>
    <source>
        <strain evidence="1">LP-2024</strain>
        <tissue evidence="1">Aerial parts of the thallus</tissue>
    </source>
</reference>
<comment type="caution">
    <text evidence="1">The sequence shown here is derived from an EMBL/GenBank/DDBJ whole genome shotgun (WGS) entry which is preliminary data.</text>
</comment>
<organism evidence="1 2">
    <name type="scientific">Riccia sorocarpa</name>
    <dbReference type="NCBI Taxonomy" id="122646"/>
    <lineage>
        <taxon>Eukaryota</taxon>
        <taxon>Viridiplantae</taxon>
        <taxon>Streptophyta</taxon>
        <taxon>Embryophyta</taxon>
        <taxon>Marchantiophyta</taxon>
        <taxon>Marchantiopsida</taxon>
        <taxon>Marchantiidae</taxon>
        <taxon>Marchantiales</taxon>
        <taxon>Ricciaceae</taxon>
        <taxon>Riccia</taxon>
    </lineage>
</organism>
<dbReference type="Proteomes" id="UP001633002">
    <property type="component" value="Unassembled WGS sequence"/>
</dbReference>
<keyword evidence="2" id="KW-1185">Reference proteome</keyword>
<protein>
    <submittedName>
        <fullName evidence="1">Uncharacterized protein</fullName>
    </submittedName>
</protein>
<sequence>MLYSVFPEFETVGWHLREFKSMARRSHIRLMMDCTYDAMIDAVEEGFPTYYQEEFRRGDTPARGKWFEFTLGFVKLLYARVLLGRRVDYSRALEDVVATPRTQTSHTHTPQIPRRVRPRVSLDVVGGLWEDLAEEKVDRTELIVELDEMMVAVELEQMRLEARGGHRDCSR</sequence>
<gene>
    <name evidence="1" type="ORF">R1sor_002936</name>
</gene>
<evidence type="ECO:0000313" key="1">
    <source>
        <dbReference type="EMBL" id="KAL3684914.1"/>
    </source>
</evidence>
<proteinExistence type="predicted"/>
<name>A0ABD3H2Y0_9MARC</name>